<dbReference type="Gene3D" id="3.40.50.150">
    <property type="entry name" value="Vaccinia Virus protein VP39"/>
    <property type="match status" value="1"/>
</dbReference>
<dbReference type="InterPro" id="IPR029063">
    <property type="entry name" value="SAM-dependent_MTases_sf"/>
</dbReference>
<dbReference type="PANTHER" id="PTHR43675:SF1">
    <property type="entry name" value="RIKEN CDNA 2700097O09 GENE"/>
    <property type="match status" value="1"/>
</dbReference>
<protein>
    <submittedName>
        <fullName evidence="2">Uncharacterized protein LOC106150679</fullName>
    </submittedName>
</protein>
<organism evidence="1 2">
    <name type="scientific">Lingula anatina</name>
    <name type="common">Brachiopod</name>
    <name type="synonym">Lingula unguis</name>
    <dbReference type="NCBI Taxonomy" id="7574"/>
    <lineage>
        <taxon>Eukaryota</taxon>
        <taxon>Metazoa</taxon>
        <taxon>Spiralia</taxon>
        <taxon>Lophotrochozoa</taxon>
        <taxon>Brachiopoda</taxon>
        <taxon>Linguliformea</taxon>
        <taxon>Lingulata</taxon>
        <taxon>Lingulida</taxon>
        <taxon>Linguloidea</taxon>
        <taxon>Lingulidae</taxon>
        <taxon>Lingula</taxon>
    </lineage>
</organism>
<evidence type="ECO:0000313" key="1">
    <source>
        <dbReference type="Proteomes" id="UP000085678"/>
    </source>
</evidence>
<dbReference type="Proteomes" id="UP000085678">
    <property type="component" value="Unplaced"/>
</dbReference>
<dbReference type="RefSeq" id="XP_013379067.1">
    <property type="nucleotide sequence ID" value="XM_013523613.1"/>
</dbReference>
<keyword evidence="1" id="KW-1185">Reference proteome</keyword>
<evidence type="ECO:0000313" key="2">
    <source>
        <dbReference type="RefSeq" id="XP_013379067.1"/>
    </source>
</evidence>
<dbReference type="InterPro" id="IPR026669">
    <property type="entry name" value="Arsenite_MeTrfase-like"/>
</dbReference>
<reference evidence="2" key="1">
    <citation type="submission" date="2025-08" db="UniProtKB">
        <authorList>
            <consortium name="RefSeq"/>
        </authorList>
    </citation>
    <scope>IDENTIFICATION</scope>
    <source>
        <tissue evidence="2">Gonads</tissue>
    </source>
</reference>
<proteinExistence type="predicted"/>
<dbReference type="PANTHER" id="PTHR43675">
    <property type="entry name" value="ARSENITE METHYLTRANSFERASE"/>
    <property type="match status" value="1"/>
</dbReference>
<dbReference type="AlphaFoldDB" id="A0A1S3GZG4"/>
<accession>A0A1S3GZG4</accession>
<dbReference type="KEGG" id="lak:106150679"/>
<sequence>MDFPTAQDEFKDLLSRTDPLVLPKFIEWVANVYCQTQVESMDRLSEADVFLNSICDDLREEVPLMGLAPKENIVFPTDNKRTECNPETTVSVDAFLYTDDIIDQLCEEGSMSRNYCKKCLSHDTAPLTFVSHSMSKTQVKFVFQYALPDLAEKMVLDVGSRLGAVLYGAYYFSSAKVIKGVEINDYFCELSGKILSKYSLTDRVKIECSDILQQSHLLQQADVVVLNNVFEFFTSPDVETKFWLLLRENVRKQGVILVTVPSLEESFESLKVNIELSSWLRPLPLENIVRRANLQLFGAKDSEESDLEGIYLYTVL</sequence>
<dbReference type="InParanoid" id="A0A1S3GZG4"/>
<dbReference type="OrthoDB" id="15794at2759"/>
<dbReference type="SUPFAM" id="SSF53335">
    <property type="entry name" value="S-adenosyl-L-methionine-dependent methyltransferases"/>
    <property type="match status" value="1"/>
</dbReference>
<dbReference type="GeneID" id="106150679"/>
<dbReference type="STRING" id="7574.A0A1S3GZG4"/>
<gene>
    <name evidence="2" type="primary">LOC106150679</name>
</gene>
<dbReference type="GO" id="GO:0008168">
    <property type="term" value="F:methyltransferase activity"/>
    <property type="evidence" value="ECO:0007669"/>
    <property type="project" value="TreeGrafter"/>
</dbReference>
<name>A0A1S3GZG4_LINAN</name>